<dbReference type="PANTHER" id="PTHR47424:SF5">
    <property type="entry name" value="ZN(II)2CYS6 TRANSCRIPTION FACTOR (EUROFUNG)"/>
    <property type="match status" value="1"/>
</dbReference>
<feature type="compositionally biased region" description="Polar residues" evidence="5">
    <location>
        <begin position="632"/>
        <end position="653"/>
    </location>
</feature>
<feature type="compositionally biased region" description="Low complexity" evidence="5">
    <location>
        <begin position="183"/>
        <end position="200"/>
    </location>
</feature>
<keyword evidence="4" id="KW-0539">Nucleus</keyword>
<dbReference type="Pfam" id="PF04082">
    <property type="entry name" value="Fungal_trans"/>
    <property type="match status" value="1"/>
</dbReference>
<dbReference type="EMBL" id="JAGSXJ010000003">
    <property type="protein sequence ID" value="KAH6693555.1"/>
    <property type="molecule type" value="Genomic_DNA"/>
</dbReference>
<feature type="non-terminal residue" evidence="7">
    <location>
        <position position="733"/>
    </location>
</feature>
<dbReference type="Gene3D" id="4.10.240.10">
    <property type="entry name" value="Zn(2)-C6 fungal-type DNA-binding domain"/>
    <property type="match status" value="1"/>
</dbReference>
<protein>
    <submittedName>
        <fullName evidence="7">Fungal-specific transcription factor domain-containing protein</fullName>
    </submittedName>
</protein>
<feature type="region of interest" description="Disordered" evidence="5">
    <location>
        <begin position="169"/>
        <end position="206"/>
    </location>
</feature>
<feature type="non-terminal residue" evidence="7">
    <location>
        <position position="1"/>
    </location>
</feature>
<evidence type="ECO:0000259" key="6">
    <source>
        <dbReference type="SMART" id="SM00906"/>
    </source>
</evidence>
<dbReference type="Proteomes" id="UP000770015">
    <property type="component" value="Unassembled WGS sequence"/>
</dbReference>
<dbReference type="GO" id="GO:0000981">
    <property type="term" value="F:DNA-binding transcription factor activity, RNA polymerase II-specific"/>
    <property type="evidence" value="ECO:0007669"/>
    <property type="project" value="InterPro"/>
</dbReference>
<feature type="compositionally biased region" description="Basic and acidic residues" evidence="5">
    <location>
        <begin position="621"/>
        <end position="631"/>
    </location>
</feature>
<dbReference type="InterPro" id="IPR051127">
    <property type="entry name" value="Fungal_SecMet_Regulators"/>
</dbReference>
<dbReference type="InterPro" id="IPR001138">
    <property type="entry name" value="Zn2Cys6_DnaBD"/>
</dbReference>
<evidence type="ECO:0000256" key="1">
    <source>
        <dbReference type="ARBA" id="ARBA00022723"/>
    </source>
</evidence>
<dbReference type="GO" id="GO:0006351">
    <property type="term" value="P:DNA-templated transcription"/>
    <property type="evidence" value="ECO:0007669"/>
    <property type="project" value="InterPro"/>
</dbReference>
<dbReference type="OrthoDB" id="39175at2759"/>
<dbReference type="InterPro" id="IPR007219">
    <property type="entry name" value="XnlR_reg_dom"/>
</dbReference>
<feature type="region of interest" description="Disordered" evidence="5">
    <location>
        <begin position="611"/>
        <end position="656"/>
    </location>
</feature>
<reference evidence="7" key="1">
    <citation type="journal article" date="2021" name="Nat. Commun.">
        <title>Genetic determinants of endophytism in the Arabidopsis root mycobiome.</title>
        <authorList>
            <person name="Mesny F."/>
            <person name="Miyauchi S."/>
            <person name="Thiergart T."/>
            <person name="Pickel B."/>
            <person name="Atanasova L."/>
            <person name="Karlsson M."/>
            <person name="Huettel B."/>
            <person name="Barry K.W."/>
            <person name="Haridas S."/>
            <person name="Chen C."/>
            <person name="Bauer D."/>
            <person name="Andreopoulos W."/>
            <person name="Pangilinan J."/>
            <person name="LaButti K."/>
            <person name="Riley R."/>
            <person name="Lipzen A."/>
            <person name="Clum A."/>
            <person name="Drula E."/>
            <person name="Henrissat B."/>
            <person name="Kohler A."/>
            <person name="Grigoriev I.V."/>
            <person name="Martin F.M."/>
            <person name="Hacquard S."/>
        </authorList>
    </citation>
    <scope>NUCLEOTIDE SEQUENCE</scope>
    <source>
        <strain evidence="7">MPI-SDFR-AT-0117</strain>
    </source>
</reference>
<name>A0A9P8VIR3_9PEZI</name>
<feature type="region of interest" description="Disordered" evidence="5">
    <location>
        <begin position="1"/>
        <end position="33"/>
    </location>
</feature>
<dbReference type="SMART" id="SM00906">
    <property type="entry name" value="Fungal_trans"/>
    <property type="match status" value="1"/>
</dbReference>
<sequence>TTVPPSADGQRPESAASSKRRYSTVNGEPVQRQKRAKYTPNACKQCKKRKLKCIKNADEADCQRCLDDGAERAHMNRRGDTRLDGLTEDISRLQAQVSTLVQTLQGLTEGRSRLDSIASGHNHQQVSPAYSSNARTARQRSPVPMQPHFVGPTRSAFSLRIAESSLTRMGIGSNEAPPPSAPESPSGSPGPSSPEQGPEGLARYGPDPLLSFQTAEIVRLLDVFQEEVESVYPFIETSELASNVTQILDIVYGPQTDETSPKVRKARQKDLRIIKVAVATAIVVEAHGRNDASARLVDSVESEISVTSRADVDLKEVQINTMLSIFYFHCDEELLAWRLIGTAARAALEMGLHRKQSLIDNFPDVRHRNMAVRVFWCIYALDRRWSFGTSLSFALHDRDIDPELPEPANFQYLGCMVAYGRLCSRVWEAIPPFGSNCIPKDTVAYLDYMAQNWLASIPRELQLRHPRLGLAPKMQPRVLHRLRTLLYLRGNHIRTMVHRHYVLSTAAIESDIRGARNVVDIAMDSLQVLVHLKDSSDIYARQQSAFNYFLLSSLAVIFLAVCHAPATFADQCRDSFLAALELVKSFSRHGNASRRLWKSIRGLVPRVNSLGLRSNAPGGTDDARAREKQPETQDATQQDAGDVVEQQQPSEANGSADRQIWHDMWPPLDQEASPCPSNSIPDAFHMSVDLMSLFDSFGIPQDPGMPPGPFRQFEGMLPIGEADEISRRFQGLI</sequence>
<organism evidence="7 8">
    <name type="scientific">Plectosphaerella plurivora</name>
    <dbReference type="NCBI Taxonomy" id="936078"/>
    <lineage>
        <taxon>Eukaryota</taxon>
        <taxon>Fungi</taxon>
        <taxon>Dikarya</taxon>
        <taxon>Ascomycota</taxon>
        <taxon>Pezizomycotina</taxon>
        <taxon>Sordariomycetes</taxon>
        <taxon>Hypocreomycetidae</taxon>
        <taxon>Glomerellales</taxon>
        <taxon>Plectosphaerellaceae</taxon>
        <taxon>Plectosphaerella</taxon>
    </lineage>
</organism>
<evidence type="ECO:0000313" key="7">
    <source>
        <dbReference type="EMBL" id="KAH6693555.1"/>
    </source>
</evidence>
<evidence type="ECO:0000256" key="3">
    <source>
        <dbReference type="ARBA" id="ARBA00023163"/>
    </source>
</evidence>
<dbReference type="GO" id="GO:0005634">
    <property type="term" value="C:nucleus"/>
    <property type="evidence" value="ECO:0007669"/>
    <property type="project" value="TreeGrafter"/>
</dbReference>
<keyword evidence="3" id="KW-0804">Transcription</keyword>
<dbReference type="GO" id="GO:0008270">
    <property type="term" value="F:zinc ion binding"/>
    <property type="evidence" value="ECO:0007669"/>
    <property type="project" value="InterPro"/>
</dbReference>
<evidence type="ECO:0000256" key="4">
    <source>
        <dbReference type="ARBA" id="ARBA00023242"/>
    </source>
</evidence>
<proteinExistence type="predicted"/>
<dbReference type="GO" id="GO:0000435">
    <property type="term" value="P:positive regulation of transcription from RNA polymerase II promoter by galactose"/>
    <property type="evidence" value="ECO:0007669"/>
    <property type="project" value="TreeGrafter"/>
</dbReference>
<accession>A0A9P8VIR3</accession>
<dbReference type="CDD" id="cd00067">
    <property type="entry name" value="GAL4"/>
    <property type="match status" value="1"/>
</dbReference>
<feature type="compositionally biased region" description="Polar residues" evidence="5">
    <location>
        <begin position="119"/>
        <end position="136"/>
    </location>
</feature>
<evidence type="ECO:0000313" key="8">
    <source>
        <dbReference type="Proteomes" id="UP000770015"/>
    </source>
</evidence>
<keyword evidence="1" id="KW-0479">Metal-binding</keyword>
<keyword evidence="8" id="KW-1185">Reference proteome</keyword>
<dbReference type="GO" id="GO:0000978">
    <property type="term" value="F:RNA polymerase II cis-regulatory region sequence-specific DNA binding"/>
    <property type="evidence" value="ECO:0007669"/>
    <property type="project" value="TreeGrafter"/>
</dbReference>
<dbReference type="PANTHER" id="PTHR47424">
    <property type="entry name" value="REGULATORY PROTEIN GAL4"/>
    <property type="match status" value="1"/>
</dbReference>
<feature type="domain" description="Xylanolytic transcriptional activator regulatory" evidence="6">
    <location>
        <begin position="336"/>
        <end position="411"/>
    </location>
</feature>
<keyword evidence="2" id="KW-0805">Transcription regulation</keyword>
<comment type="caution">
    <text evidence="7">The sequence shown here is derived from an EMBL/GenBank/DDBJ whole genome shotgun (WGS) entry which is preliminary data.</text>
</comment>
<evidence type="ECO:0000256" key="5">
    <source>
        <dbReference type="SAM" id="MobiDB-lite"/>
    </source>
</evidence>
<gene>
    <name evidence="7" type="ORF">F5X68DRAFT_247879</name>
</gene>
<feature type="region of interest" description="Disordered" evidence="5">
    <location>
        <begin position="118"/>
        <end position="152"/>
    </location>
</feature>
<dbReference type="InterPro" id="IPR036864">
    <property type="entry name" value="Zn2-C6_fun-type_DNA-bd_sf"/>
</dbReference>
<dbReference type="CDD" id="cd12148">
    <property type="entry name" value="fungal_TF_MHR"/>
    <property type="match status" value="1"/>
</dbReference>
<evidence type="ECO:0000256" key="2">
    <source>
        <dbReference type="ARBA" id="ARBA00023015"/>
    </source>
</evidence>
<dbReference type="AlphaFoldDB" id="A0A9P8VIR3"/>